<dbReference type="Gene3D" id="3.90.1150.30">
    <property type="match status" value="1"/>
</dbReference>
<organism evidence="1 2">
    <name type="scientific">Granulicella cerasi</name>
    <dbReference type="NCBI Taxonomy" id="741063"/>
    <lineage>
        <taxon>Bacteria</taxon>
        <taxon>Pseudomonadati</taxon>
        <taxon>Acidobacteriota</taxon>
        <taxon>Terriglobia</taxon>
        <taxon>Terriglobales</taxon>
        <taxon>Acidobacteriaceae</taxon>
        <taxon>Granulicella</taxon>
    </lineage>
</organism>
<proteinExistence type="predicted"/>
<keyword evidence="1" id="KW-0238">DNA-binding</keyword>
<evidence type="ECO:0000313" key="1">
    <source>
        <dbReference type="EMBL" id="MFC6645927.1"/>
    </source>
</evidence>
<dbReference type="PANTHER" id="PTHR35145">
    <property type="entry name" value="CYTOPLASMIC PROTEIN-RELATED"/>
    <property type="match status" value="1"/>
</dbReference>
<dbReference type="GO" id="GO:0003677">
    <property type="term" value="F:DNA binding"/>
    <property type="evidence" value="ECO:0007669"/>
    <property type="project" value="UniProtKB-KW"/>
</dbReference>
<reference evidence="2" key="1">
    <citation type="journal article" date="2019" name="Int. J. Syst. Evol. Microbiol.">
        <title>The Global Catalogue of Microorganisms (GCM) 10K type strain sequencing project: providing services to taxonomists for standard genome sequencing and annotation.</title>
        <authorList>
            <consortium name="The Broad Institute Genomics Platform"/>
            <consortium name="The Broad Institute Genome Sequencing Center for Infectious Disease"/>
            <person name="Wu L."/>
            <person name="Ma J."/>
        </authorList>
    </citation>
    <scope>NUCLEOTIDE SEQUENCE [LARGE SCALE GENOMIC DNA]</scope>
    <source>
        <strain evidence="2">CGMCC 1.16026</strain>
    </source>
</reference>
<dbReference type="Pfam" id="PF04237">
    <property type="entry name" value="YjbR"/>
    <property type="match status" value="1"/>
</dbReference>
<dbReference type="InterPro" id="IPR007351">
    <property type="entry name" value="YjbR"/>
</dbReference>
<dbReference type="SUPFAM" id="SSF142906">
    <property type="entry name" value="YjbR-like"/>
    <property type="match status" value="1"/>
</dbReference>
<sequence>MNAERAREFLLTLPHVVETMQWGDNLVYWVGDKRLGGKMFALVDLAGEMSHGVACFAAGPERFHELVEREDVFPARYLARAHWVASRQWNALRDSEWREEFTAAHAIIYEKLPKRVKGWLELPAKEQQKLIREREAKVSAKG</sequence>
<keyword evidence="2" id="KW-1185">Reference proteome</keyword>
<name>A0ABW1Z8Y4_9BACT</name>
<evidence type="ECO:0000313" key="2">
    <source>
        <dbReference type="Proteomes" id="UP001596391"/>
    </source>
</evidence>
<dbReference type="InterPro" id="IPR058532">
    <property type="entry name" value="YjbR/MT2646/Rv2570-like"/>
</dbReference>
<dbReference type="Proteomes" id="UP001596391">
    <property type="component" value="Unassembled WGS sequence"/>
</dbReference>
<comment type="caution">
    <text evidence="1">The sequence shown here is derived from an EMBL/GenBank/DDBJ whole genome shotgun (WGS) entry which is preliminary data.</text>
</comment>
<dbReference type="InterPro" id="IPR038056">
    <property type="entry name" value="YjbR-like_sf"/>
</dbReference>
<dbReference type="EMBL" id="JBHSWI010000001">
    <property type="protein sequence ID" value="MFC6645927.1"/>
    <property type="molecule type" value="Genomic_DNA"/>
</dbReference>
<gene>
    <name evidence="1" type="ORF">ACFQBQ_10120</name>
</gene>
<protein>
    <submittedName>
        <fullName evidence="1">MmcQ/YjbR family DNA-binding protein</fullName>
    </submittedName>
</protein>
<dbReference type="PANTHER" id="PTHR35145:SF1">
    <property type="entry name" value="CYTOPLASMIC PROTEIN"/>
    <property type="match status" value="1"/>
</dbReference>
<accession>A0ABW1Z8Y4</accession>
<dbReference type="RefSeq" id="WP_263369637.1">
    <property type="nucleotide sequence ID" value="NZ_JAGSYD010000001.1"/>
</dbReference>